<evidence type="ECO:0000313" key="5">
    <source>
        <dbReference type="Proteomes" id="UP001370299"/>
    </source>
</evidence>
<dbReference type="Pfam" id="PF07859">
    <property type="entry name" value="Abhydrolase_3"/>
    <property type="match status" value="1"/>
</dbReference>
<protein>
    <submittedName>
        <fullName evidence="4">Alpha/beta hydrolase</fullName>
    </submittedName>
</protein>
<proteinExistence type="predicted"/>
<organism evidence="4 5">
    <name type="scientific">Curtobacterium citreum</name>
    <dbReference type="NCBI Taxonomy" id="2036"/>
    <lineage>
        <taxon>Bacteria</taxon>
        <taxon>Bacillati</taxon>
        <taxon>Actinomycetota</taxon>
        <taxon>Actinomycetes</taxon>
        <taxon>Micrococcales</taxon>
        <taxon>Microbacteriaceae</taxon>
        <taxon>Curtobacterium</taxon>
    </lineage>
</organism>
<dbReference type="PANTHER" id="PTHR48081">
    <property type="entry name" value="AB HYDROLASE SUPERFAMILY PROTEIN C4A8.06C"/>
    <property type="match status" value="1"/>
</dbReference>
<keyword evidence="1 4" id="KW-0378">Hydrolase</keyword>
<sequence>MVDLPEGVDWYPAPEAGSGAERGGRAGRPELAVVLPGGGYGMHAPHEGEGYARWLNGIGIDAVVFAYPLAPHRHPDAVVATRALVRDLRAGRWAGLPSDPRIVVIGSSAGGHLAALVSNAPTPAERAVSDVDDRPDLTVLCYPVTSMTDHPHVGSADNLLGPGASVRERSAVDADLLVDDRTPPTFLWHTAEDEHVPVTHSLSYAHALARHGVPFDLHVFERGVHGIGLAEGLGPAEVWSTLATTWLRDRGW</sequence>
<dbReference type="Gene3D" id="3.40.50.1820">
    <property type="entry name" value="alpha/beta hydrolase"/>
    <property type="match status" value="1"/>
</dbReference>
<comment type="caution">
    <text evidence="4">The sequence shown here is derived from an EMBL/GenBank/DDBJ whole genome shotgun (WGS) entry which is preliminary data.</text>
</comment>
<dbReference type="GO" id="GO:0016787">
    <property type="term" value="F:hydrolase activity"/>
    <property type="evidence" value="ECO:0007669"/>
    <property type="project" value="UniProtKB-KW"/>
</dbReference>
<reference evidence="4 5" key="1">
    <citation type="submission" date="2024-03" db="EMBL/GenBank/DDBJ databases">
        <title>Whole genomes of four grape xylem sap localized bacterial endophytes.</title>
        <authorList>
            <person name="Kumar G."/>
            <person name="Savka M.A."/>
        </authorList>
    </citation>
    <scope>NUCLEOTIDE SEQUENCE [LARGE SCALE GENOMIC DNA]</scope>
    <source>
        <strain evidence="4 5">RIT_GXS8</strain>
    </source>
</reference>
<feature type="domain" description="Alpha/beta hydrolase fold-3" evidence="3">
    <location>
        <begin position="37"/>
        <end position="227"/>
    </location>
</feature>
<evidence type="ECO:0000313" key="4">
    <source>
        <dbReference type="EMBL" id="MEK0170801.1"/>
    </source>
</evidence>
<evidence type="ECO:0000256" key="2">
    <source>
        <dbReference type="SAM" id="MobiDB-lite"/>
    </source>
</evidence>
<dbReference type="PANTHER" id="PTHR48081:SF6">
    <property type="entry name" value="PEPTIDASE S9 PROLYL OLIGOPEPTIDASE CATALYTIC DOMAIN-CONTAINING PROTEIN"/>
    <property type="match status" value="1"/>
</dbReference>
<gene>
    <name evidence="4" type="ORF">WMN62_04895</name>
</gene>
<feature type="region of interest" description="Disordered" evidence="2">
    <location>
        <begin position="1"/>
        <end position="27"/>
    </location>
</feature>
<dbReference type="Proteomes" id="UP001370299">
    <property type="component" value="Unassembled WGS sequence"/>
</dbReference>
<keyword evidence="5" id="KW-1185">Reference proteome</keyword>
<dbReference type="RefSeq" id="WP_340197317.1">
    <property type="nucleotide sequence ID" value="NZ_JBBKAP010000063.1"/>
</dbReference>
<evidence type="ECO:0000256" key="1">
    <source>
        <dbReference type="ARBA" id="ARBA00022801"/>
    </source>
</evidence>
<evidence type="ECO:0000259" key="3">
    <source>
        <dbReference type="Pfam" id="PF07859"/>
    </source>
</evidence>
<dbReference type="InterPro" id="IPR050300">
    <property type="entry name" value="GDXG_lipolytic_enzyme"/>
</dbReference>
<accession>A0ABU8Y7J4</accession>
<dbReference type="InterPro" id="IPR029058">
    <property type="entry name" value="AB_hydrolase_fold"/>
</dbReference>
<dbReference type="EMBL" id="JBBLYY010000031">
    <property type="protein sequence ID" value="MEK0170801.1"/>
    <property type="molecule type" value="Genomic_DNA"/>
</dbReference>
<dbReference type="InterPro" id="IPR013094">
    <property type="entry name" value="AB_hydrolase_3"/>
</dbReference>
<dbReference type="SUPFAM" id="SSF53474">
    <property type="entry name" value="alpha/beta-Hydrolases"/>
    <property type="match status" value="1"/>
</dbReference>
<name>A0ABU8Y7J4_9MICO</name>